<comment type="caution">
    <text evidence="4">The sequence shown here is derived from an EMBL/GenBank/DDBJ whole genome shotgun (WGS) entry which is preliminary data.</text>
</comment>
<keyword evidence="2" id="KW-0472">Membrane</keyword>
<keyword evidence="2" id="KW-1133">Transmembrane helix</keyword>
<evidence type="ECO:0000259" key="3">
    <source>
        <dbReference type="PROSITE" id="PS51202"/>
    </source>
</evidence>
<dbReference type="Pfam" id="PF26501">
    <property type="entry name" value="DUF8167"/>
    <property type="match status" value="1"/>
</dbReference>
<dbReference type="InterPro" id="IPR058604">
    <property type="entry name" value="DUF8167_3rd"/>
</dbReference>
<sequence>MSVFLSAIATLVSLPMQAADPVAGTPETPQAMVASVLGYLLLSAATTFLVALVYRWYFRERVGEGVAALVGVSAVATVLQTAKLSSLTGPGSAELFTLESALFNVLAIGAALAAAPVGLRVGDAAGSNLFSVAAVRDLDGDLGAVVRSVGRVTTVELPEEVADMESYDPVPESTKDALAGKTFTFPRRLDQADLRERLVTRLKEDFGVGHVDVELAADGEVTYLGVGSRLRGIGPTLAPSTAAVAVRADPPAGASPGDVVQVWETGTGSGNGGSTNGGSTNGESAGKRSAKGKSTGDTGTDDGPDRLLTAELRGVDGDVVTLAADEADVASLDGDGPYRLVTLPAEPQADREFASLLRAADETMGVLTVAAGSALVGGRVGDLDGTVVAVKPASGSATAVPPRSRTLAAADTLYVVARPETVRRLETEASTPATAPGDVDSDSGSDSDSNTDTTDDGSGAGAGTDPDDRPRRETQSSTPGTEE</sequence>
<feature type="compositionally biased region" description="Gly residues" evidence="1">
    <location>
        <begin position="267"/>
        <end position="280"/>
    </location>
</feature>
<dbReference type="SUPFAM" id="SSF116726">
    <property type="entry name" value="TrkA C-terminal domain-like"/>
    <property type="match status" value="1"/>
</dbReference>
<evidence type="ECO:0000256" key="1">
    <source>
        <dbReference type="SAM" id="MobiDB-lite"/>
    </source>
</evidence>
<keyword evidence="5" id="KW-1185">Reference proteome</keyword>
<dbReference type="InterPro" id="IPR058603">
    <property type="entry name" value="DUF8167_2nd"/>
</dbReference>
<reference evidence="4 5" key="1">
    <citation type="journal article" date="2019" name="Int. J. Syst. Evol. Microbiol.">
        <title>The Global Catalogue of Microorganisms (GCM) 10K type strain sequencing project: providing services to taxonomists for standard genome sequencing and annotation.</title>
        <authorList>
            <consortium name="The Broad Institute Genomics Platform"/>
            <consortium name="The Broad Institute Genome Sequencing Center for Infectious Disease"/>
            <person name="Wu L."/>
            <person name="Ma J."/>
        </authorList>
    </citation>
    <scope>NUCLEOTIDE SEQUENCE [LARGE SCALE GENOMIC DNA]</scope>
    <source>
        <strain evidence="4 5">CGMCC 1.12553</strain>
    </source>
</reference>
<feature type="domain" description="RCK C-terminal" evidence="3">
    <location>
        <begin position="351"/>
        <end position="431"/>
    </location>
</feature>
<accession>A0ABD5P930</accession>
<name>A0ABD5P930_9EURY</name>
<dbReference type="AlphaFoldDB" id="A0ABD5P930"/>
<dbReference type="RefSeq" id="WP_267622304.1">
    <property type="nucleotide sequence ID" value="NZ_JAODIW010000006.1"/>
</dbReference>
<evidence type="ECO:0000313" key="5">
    <source>
        <dbReference type="Proteomes" id="UP001595921"/>
    </source>
</evidence>
<dbReference type="InterPro" id="IPR006037">
    <property type="entry name" value="RCK_C"/>
</dbReference>
<dbReference type="Proteomes" id="UP001595921">
    <property type="component" value="Unassembled WGS sequence"/>
</dbReference>
<feature type="region of interest" description="Disordered" evidence="1">
    <location>
        <begin position="424"/>
        <end position="483"/>
    </location>
</feature>
<organism evidence="4 5">
    <name type="scientific">Halobium salinum</name>
    <dbReference type="NCBI Taxonomy" id="1364940"/>
    <lineage>
        <taxon>Archaea</taxon>
        <taxon>Methanobacteriati</taxon>
        <taxon>Methanobacteriota</taxon>
        <taxon>Stenosarchaea group</taxon>
        <taxon>Halobacteria</taxon>
        <taxon>Halobacteriales</taxon>
        <taxon>Haloferacaceae</taxon>
        <taxon>Halobium</taxon>
    </lineage>
</organism>
<dbReference type="InterPro" id="IPR058480">
    <property type="entry name" value="DUF8167_N"/>
</dbReference>
<dbReference type="PROSITE" id="PS51202">
    <property type="entry name" value="RCK_C"/>
    <property type="match status" value="1"/>
</dbReference>
<evidence type="ECO:0000256" key="2">
    <source>
        <dbReference type="SAM" id="Phobius"/>
    </source>
</evidence>
<dbReference type="Pfam" id="PF26502">
    <property type="entry name" value="DUF8167_2nd"/>
    <property type="match status" value="1"/>
</dbReference>
<gene>
    <name evidence="4" type="ORF">ACFO0N_05475</name>
</gene>
<protein>
    <submittedName>
        <fullName evidence="4">Potassium transporter TrkA</fullName>
    </submittedName>
</protein>
<dbReference type="EMBL" id="JBHSDS010000003">
    <property type="protein sequence ID" value="MFC4357399.1"/>
    <property type="molecule type" value="Genomic_DNA"/>
</dbReference>
<dbReference type="Pfam" id="PF26503">
    <property type="entry name" value="DUF8167_3rd"/>
    <property type="match status" value="1"/>
</dbReference>
<dbReference type="InterPro" id="IPR036721">
    <property type="entry name" value="RCK_C_sf"/>
</dbReference>
<proteinExistence type="predicted"/>
<feature type="region of interest" description="Disordered" evidence="1">
    <location>
        <begin position="248"/>
        <end position="307"/>
    </location>
</feature>
<evidence type="ECO:0000313" key="4">
    <source>
        <dbReference type="EMBL" id="MFC4357399.1"/>
    </source>
</evidence>
<feature type="transmembrane region" description="Helical" evidence="2">
    <location>
        <begin position="66"/>
        <end position="82"/>
    </location>
</feature>
<keyword evidence="2" id="KW-0812">Transmembrane</keyword>
<feature type="transmembrane region" description="Helical" evidence="2">
    <location>
        <begin position="34"/>
        <end position="54"/>
    </location>
</feature>